<dbReference type="SUPFAM" id="SSF53383">
    <property type="entry name" value="PLP-dependent transferases"/>
    <property type="match status" value="1"/>
</dbReference>
<protein>
    <recommendedName>
        <fullName evidence="9">Aminotransferase class V domain-containing protein</fullName>
    </recommendedName>
</protein>
<proteinExistence type="inferred from homology"/>
<keyword evidence="6" id="KW-0408">Iron</keyword>
<accession>A0A1F5Y079</accession>
<dbReference type="PANTHER" id="PTHR11601">
    <property type="entry name" value="CYSTEINE DESULFURYLASE FAMILY MEMBER"/>
    <property type="match status" value="1"/>
</dbReference>
<dbReference type="GO" id="GO:0031071">
    <property type="term" value="F:cysteine desulfurase activity"/>
    <property type="evidence" value="ECO:0007669"/>
    <property type="project" value="UniProtKB-EC"/>
</dbReference>
<dbReference type="Gene3D" id="1.10.260.50">
    <property type="match status" value="1"/>
</dbReference>
<dbReference type="InterPro" id="IPR000192">
    <property type="entry name" value="Aminotrans_V_dom"/>
</dbReference>
<dbReference type="AlphaFoldDB" id="A0A1F5Y079"/>
<keyword evidence="7" id="KW-0411">Iron-sulfur</keyword>
<keyword evidence="3" id="KW-0808">Transferase</keyword>
<dbReference type="GO" id="GO:0046872">
    <property type="term" value="F:metal ion binding"/>
    <property type="evidence" value="ECO:0007669"/>
    <property type="project" value="UniProtKB-KW"/>
</dbReference>
<organism evidence="10 11">
    <name type="scientific">Candidatus Giovannonibacteria bacterium RIFCSPLOWO2_12_FULL_44_15</name>
    <dbReference type="NCBI Taxonomy" id="1798364"/>
    <lineage>
        <taxon>Bacteria</taxon>
        <taxon>Candidatus Giovannoniibacteriota</taxon>
    </lineage>
</organism>
<dbReference type="STRING" id="1798364.A3G54_00710"/>
<evidence type="ECO:0000256" key="8">
    <source>
        <dbReference type="ARBA" id="ARBA00050776"/>
    </source>
</evidence>
<evidence type="ECO:0000256" key="2">
    <source>
        <dbReference type="ARBA" id="ARBA00006490"/>
    </source>
</evidence>
<evidence type="ECO:0000313" key="11">
    <source>
        <dbReference type="Proteomes" id="UP000178894"/>
    </source>
</evidence>
<keyword evidence="5" id="KW-0663">Pyridoxal phosphate</keyword>
<evidence type="ECO:0000256" key="7">
    <source>
        <dbReference type="ARBA" id="ARBA00023014"/>
    </source>
</evidence>
<keyword evidence="4" id="KW-0479">Metal-binding</keyword>
<dbReference type="Pfam" id="PF00266">
    <property type="entry name" value="Aminotran_5"/>
    <property type="match status" value="1"/>
</dbReference>
<dbReference type="InterPro" id="IPR015424">
    <property type="entry name" value="PyrdxlP-dep_Trfase"/>
</dbReference>
<dbReference type="InterPro" id="IPR016454">
    <property type="entry name" value="Cysteine_dSase"/>
</dbReference>
<evidence type="ECO:0000256" key="1">
    <source>
        <dbReference type="ARBA" id="ARBA00001933"/>
    </source>
</evidence>
<dbReference type="Proteomes" id="UP000178894">
    <property type="component" value="Unassembled WGS sequence"/>
</dbReference>
<dbReference type="Gene3D" id="3.40.640.10">
    <property type="entry name" value="Type I PLP-dependent aspartate aminotransferase-like (Major domain)"/>
    <property type="match status" value="1"/>
</dbReference>
<evidence type="ECO:0000256" key="4">
    <source>
        <dbReference type="ARBA" id="ARBA00022723"/>
    </source>
</evidence>
<comment type="caution">
    <text evidence="10">The sequence shown here is derived from an EMBL/GenBank/DDBJ whole genome shotgun (WGS) entry which is preliminary data.</text>
</comment>
<gene>
    <name evidence="10" type="ORF">A3G54_00710</name>
</gene>
<comment type="cofactor">
    <cofactor evidence="1">
        <name>pyridoxal 5'-phosphate</name>
        <dbReference type="ChEBI" id="CHEBI:597326"/>
    </cofactor>
</comment>
<reference evidence="10 11" key="1">
    <citation type="journal article" date="2016" name="Nat. Commun.">
        <title>Thousands of microbial genomes shed light on interconnected biogeochemical processes in an aquifer system.</title>
        <authorList>
            <person name="Anantharaman K."/>
            <person name="Brown C.T."/>
            <person name="Hug L.A."/>
            <person name="Sharon I."/>
            <person name="Castelle C.J."/>
            <person name="Probst A.J."/>
            <person name="Thomas B.C."/>
            <person name="Singh A."/>
            <person name="Wilkins M.J."/>
            <person name="Karaoz U."/>
            <person name="Brodie E.L."/>
            <person name="Williams K.H."/>
            <person name="Hubbard S.S."/>
            <person name="Banfield J.F."/>
        </authorList>
    </citation>
    <scope>NUCLEOTIDE SEQUENCE [LARGE SCALE GENOMIC DNA]</scope>
</reference>
<dbReference type="PIRSF" id="PIRSF005572">
    <property type="entry name" value="NifS"/>
    <property type="match status" value="1"/>
</dbReference>
<feature type="domain" description="Aminotransferase class V" evidence="9">
    <location>
        <begin position="4"/>
        <end position="372"/>
    </location>
</feature>
<dbReference type="FunFam" id="3.40.640.10:FF:000084">
    <property type="entry name" value="IscS-like cysteine desulfurase"/>
    <property type="match status" value="1"/>
</dbReference>
<dbReference type="EMBL" id="MFIQ01000014">
    <property type="protein sequence ID" value="OGF93506.1"/>
    <property type="molecule type" value="Genomic_DNA"/>
</dbReference>
<sequence>MKRIYLDYAAATPVREEVKKAMEEFSAKVYGNASGIYQEGLVAKKALEISRKKIAKIISAKSHEIIFVSGGTESNNLAIFGVANEVKKRHIITAAFEHRSVLEPIRELEKRGFDVTYLKISRDGFVDPEDVEKSLRPDTVLVSIMYVNNEIGTIQPIREISKIIKNFNKDILFHTDSCQAAGYLDMNIEKSGVDLMTVSGAKIYGPKGVGFLYKREKVKLFPQIFGGGQEFGYRSGTEPIAQIVGLAKALEISVEERDSEAERLKKLRDYFAVSVIKNIKNAEINGDLEKRIPSNLSVSFLGHESEALIIALDEKGIAVSSGSACDLPRRQAGSQLSQFPHVIMALGKGENAAKSVIRFSLGANTTREDINHVLEALSEIV</sequence>
<name>A0A1F5Y079_9BACT</name>
<comment type="similarity">
    <text evidence="2">Belongs to the class-V pyridoxal-phosphate-dependent aminotransferase family. NifS/IscS subfamily.</text>
</comment>
<evidence type="ECO:0000256" key="5">
    <source>
        <dbReference type="ARBA" id="ARBA00022898"/>
    </source>
</evidence>
<dbReference type="GO" id="GO:0051536">
    <property type="term" value="F:iron-sulfur cluster binding"/>
    <property type="evidence" value="ECO:0007669"/>
    <property type="project" value="UniProtKB-KW"/>
</dbReference>
<evidence type="ECO:0000256" key="6">
    <source>
        <dbReference type="ARBA" id="ARBA00023004"/>
    </source>
</evidence>
<evidence type="ECO:0000256" key="3">
    <source>
        <dbReference type="ARBA" id="ARBA00022679"/>
    </source>
</evidence>
<evidence type="ECO:0000313" key="10">
    <source>
        <dbReference type="EMBL" id="OGF93506.1"/>
    </source>
</evidence>
<dbReference type="InterPro" id="IPR015421">
    <property type="entry name" value="PyrdxlP-dep_Trfase_major"/>
</dbReference>
<dbReference type="InterPro" id="IPR015422">
    <property type="entry name" value="PyrdxlP-dep_Trfase_small"/>
</dbReference>
<evidence type="ECO:0000259" key="9">
    <source>
        <dbReference type="Pfam" id="PF00266"/>
    </source>
</evidence>
<dbReference type="PANTHER" id="PTHR11601:SF34">
    <property type="entry name" value="CYSTEINE DESULFURASE"/>
    <property type="match status" value="1"/>
</dbReference>
<dbReference type="Gene3D" id="3.90.1150.10">
    <property type="entry name" value="Aspartate Aminotransferase, domain 1"/>
    <property type="match status" value="1"/>
</dbReference>
<comment type="catalytic activity">
    <reaction evidence="8">
        <text>(sulfur carrier)-H + L-cysteine = (sulfur carrier)-SH + L-alanine</text>
        <dbReference type="Rhea" id="RHEA:43892"/>
        <dbReference type="Rhea" id="RHEA-COMP:14737"/>
        <dbReference type="Rhea" id="RHEA-COMP:14739"/>
        <dbReference type="ChEBI" id="CHEBI:29917"/>
        <dbReference type="ChEBI" id="CHEBI:35235"/>
        <dbReference type="ChEBI" id="CHEBI:57972"/>
        <dbReference type="ChEBI" id="CHEBI:64428"/>
        <dbReference type="EC" id="2.8.1.7"/>
    </reaction>
</comment>